<reference evidence="3 4" key="1">
    <citation type="journal article" date="2014" name="Genome Announc.">
        <title>Draft genome sequence of the pathogenic fungus Scedosporium apiospermum.</title>
        <authorList>
            <person name="Vandeputte P."/>
            <person name="Ghamrawi S."/>
            <person name="Rechenmann M."/>
            <person name="Iltis A."/>
            <person name="Giraud S."/>
            <person name="Fleury M."/>
            <person name="Thornton C."/>
            <person name="Delhaes L."/>
            <person name="Meyer W."/>
            <person name="Papon N."/>
            <person name="Bouchara J.P."/>
        </authorList>
    </citation>
    <scope>NUCLEOTIDE SEQUENCE [LARGE SCALE GENOMIC DNA]</scope>
    <source>
        <strain evidence="3 4">IHEM 14462</strain>
    </source>
</reference>
<dbReference type="CDD" id="cd19075">
    <property type="entry name" value="AKR_AKR7A1-5"/>
    <property type="match status" value="1"/>
</dbReference>
<evidence type="ECO:0000259" key="2">
    <source>
        <dbReference type="Pfam" id="PF00248"/>
    </source>
</evidence>
<accession>A0A084GC30</accession>
<evidence type="ECO:0000256" key="1">
    <source>
        <dbReference type="ARBA" id="ARBA00023002"/>
    </source>
</evidence>
<dbReference type="EMBL" id="JOWA01000086">
    <property type="protein sequence ID" value="KEZ44892.1"/>
    <property type="molecule type" value="Genomic_DNA"/>
</dbReference>
<protein>
    <submittedName>
        <fullName evidence="3">Aflatoxin B1 aldehyde reductase member 2</fullName>
    </submittedName>
</protein>
<dbReference type="PANTHER" id="PTHR43364:SF4">
    <property type="entry name" value="NAD(P)-LINKED OXIDOREDUCTASE SUPERFAMILY PROTEIN"/>
    <property type="match status" value="1"/>
</dbReference>
<dbReference type="Gene3D" id="3.20.20.100">
    <property type="entry name" value="NADP-dependent oxidoreductase domain"/>
    <property type="match status" value="1"/>
</dbReference>
<dbReference type="InterPro" id="IPR036812">
    <property type="entry name" value="NAD(P)_OxRdtase_dom_sf"/>
</dbReference>
<dbReference type="GO" id="GO:0016491">
    <property type="term" value="F:oxidoreductase activity"/>
    <property type="evidence" value="ECO:0007669"/>
    <property type="project" value="UniProtKB-KW"/>
</dbReference>
<dbReference type="HOGENOM" id="CLU_023205_1_1_1"/>
<dbReference type="VEuPathDB" id="FungiDB:SAPIO_CDS2231"/>
<feature type="domain" description="NADP-dependent oxidoreductase" evidence="2">
    <location>
        <begin position="11"/>
        <end position="317"/>
    </location>
</feature>
<dbReference type="GeneID" id="27721303"/>
<comment type="caution">
    <text evidence="3">The sequence shown here is derived from an EMBL/GenBank/DDBJ whole genome shotgun (WGS) entry which is preliminary data.</text>
</comment>
<dbReference type="OrthoDB" id="2310150at2759"/>
<keyword evidence="1" id="KW-0560">Oxidoreductase</keyword>
<sequence>MSTAPSSSKPRIILGLMTFGPDPSRGGRITDLDDLAKALDIFQQWGYNELDTARSYLGGKQEAWTRAAGWKEKGMTIATKVYPNPAGNHKAEVITERFETSLRELGTDCVDIAYLHAADRSVPFAETLEAMDKLYKAGKFRKLGLSNFTAFEVAEVVMTCKYNNWVRPTVYQGMYNVLLRSIEPELIPACRRYGLDIVVYNPIAGGLFKREIQDKDQIPAEGRFSDVWKGWQSRGRYYRDSTFEALRLVDKVLEDHGITMIEAALRWLMHHSALKIKDGNDGVIIGVSKLHHVADNLAYLEKGPLSEEVVEALDAAWAVAKGGAANYWHLDLKYTYDTEAALFGGEDGN</sequence>
<keyword evidence="4" id="KW-1185">Reference proteome</keyword>
<proteinExistence type="predicted"/>
<dbReference type="KEGG" id="sapo:SAPIO_CDS2231"/>
<dbReference type="Pfam" id="PF00248">
    <property type="entry name" value="Aldo_ket_red"/>
    <property type="match status" value="1"/>
</dbReference>
<dbReference type="RefSeq" id="XP_016644691.1">
    <property type="nucleotide sequence ID" value="XM_016785315.1"/>
</dbReference>
<dbReference type="InterPro" id="IPR050523">
    <property type="entry name" value="AKR_Detox_Biosynth"/>
</dbReference>
<evidence type="ECO:0000313" key="3">
    <source>
        <dbReference type="EMBL" id="KEZ44892.1"/>
    </source>
</evidence>
<dbReference type="InterPro" id="IPR023210">
    <property type="entry name" value="NADP_OxRdtase_dom"/>
</dbReference>
<dbReference type="OMA" id="NYWHGDL"/>
<name>A0A084GC30_PSEDA</name>
<dbReference type="Proteomes" id="UP000028545">
    <property type="component" value="Unassembled WGS sequence"/>
</dbReference>
<dbReference type="SUPFAM" id="SSF51430">
    <property type="entry name" value="NAD(P)-linked oxidoreductase"/>
    <property type="match status" value="1"/>
</dbReference>
<gene>
    <name evidence="3" type="ORF">SAPIO_CDS2231</name>
</gene>
<dbReference type="AlphaFoldDB" id="A0A084GC30"/>
<dbReference type="PANTHER" id="PTHR43364">
    <property type="entry name" value="NADH-SPECIFIC METHYLGLYOXAL REDUCTASE-RELATED"/>
    <property type="match status" value="1"/>
</dbReference>
<evidence type="ECO:0000313" key="4">
    <source>
        <dbReference type="Proteomes" id="UP000028545"/>
    </source>
</evidence>
<organism evidence="3 4">
    <name type="scientific">Pseudallescheria apiosperma</name>
    <name type="common">Scedosporium apiospermum</name>
    <dbReference type="NCBI Taxonomy" id="563466"/>
    <lineage>
        <taxon>Eukaryota</taxon>
        <taxon>Fungi</taxon>
        <taxon>Dikarya</taxon>
        <taxon>Ascomycota</taxon>
        <taxon>Pezizomycotina</taxon>
        <taxon>Sordariomycetes</taxon>
        <taxon>Hypocreomycetidae</taxon>
        <taxon>Microascales</taxon>
        <taxon>Microascaceae</taxon>
        <taxon>Scedosporium</taxon>
    </lineage>
</organism>